<reference evidence="4" key="2">
    <citation type="journal article" date="2005" name="Nature">
        <title>The map-based sequence of the rice genome.</title>
        <authorList>
            <consortium name="International rice genome sequencing project (IRGSP)"/>
            <person name="Matsumoto T."/>
            <person name="Wu J."/>
            <person name="Kanamori H."/>
            <person name="Katayose Y."/>
            <person name="Fujisawa M."/>
            <person name="Namiki N."/>
            <person name="Mizuno H."/>
            <person name="Yamamoto K."/>
            <person name="Antonio B.A."/>
            <person name="Baba T."/>
            <person name="Sakata K."/>
            <person name="Nagamura Y."/>
            <person name="Aoki H."/>
            <person name="Arikawa K."/>
            <person name="Arita K."/>
            <person name="Bito T."/>
            <person name="Chiden Y."/>
            <person name="Fujitsuka N."/>
            <person name="Fukunaka R."/>
            <person name="Hamada M."/>
            <person name="Harada C."/>
            <person name="Hayashi A."/>
            <person name="Hijishita S."/>
            <person name="Honda M."/>
            <person name="Hosokawa S."/>
            <person name="Ichikawa Y."/>
            <person name="Idonuma A."/>
            <person name="Iijima M."/>
            <person name="Ikeda M."/>
            <person name="Ikeno M."/>
            <person name="Ito K."/>
            <person name="Ito S."/>
            <person name="Ito T."/>
            <person name="Ito Y."/>
            <person name="Ito Y."/>
            <person name="Iwabuchi A."/>
            <person name="Kamiya K."/>
            <person name="Karasawa W."/>
            <person name="Kurita K."/>
            <person name="Katagiri S."/>
            <person name="Kikuta A."/>
            <person name="Kobayashi H."/>
            <person name="Kobayashi N."/>
            <person name="Machita K."/>
            <person name="Maehara T."/>
            <person name="Masukawa M."/>
            <person name="Mizubayashi T."/>
            <person name="Mukai Y."/>
            <person name="Nagasaki H."/>
            <person name="Nagata Y."/>
            <person name="Naito S."/>
            <person name="Nakashima M."/>
            <person name="Nakama Y."/>
            <person name="Nakamichi Y."/>
            <person name="Nakamura M."/>
            <person name="Meguro A."/>
            <person name="Negishi M."/>
            <person name="Ohta I."/>
            <person name="Ohta T."/>
            <person name="Okamoto M."/>
            <person name="Ono N."/>
            <person name="Saji S."/>
            <person name="Sakaguchi M."/>
            <person name="Sakai K."/>
            <person name="Shibata M."/>
            <person name="Shimokawa T."/>
            <person name="Song J."/>
            <person name="Takazaki Y."/>
            <person name="Terasawa K."/>
            <person name="Tsugane M."/>
            <person name="Tsuji K."/>
            <person name="Ueda S."/>
            <person name="Waki K."/>
            <person name="Yamagata H."/>
            <person name="Yamamoto M."/>
            <person name="Yamamoto S."/>
            <person name="Yamane H."/>
            <person name="Yoshiki S."/>
            <person name="Yoshihara R."/>
            <person name="Yukawa K."/>
            <person name="Zhong H."/>
            <person name="Yano M."/>
            <person name="Yuan Q."/>
            <person name="Ouyang S."/>
            <person name="Liu J."/>
            <person name="Jones K.M."/>
            <person name="Gansberger K."/>
            <person name="Moffat K."/>
            <person name="Hill J."/>
            <person name="Bera J."/>
            <person name="Fadrosh D."/>
            <person name="Jin S."/>
            <person name="Johri S."/>
            <person name="Kim M."/>
            <person name="Overton L."/>
            <person name="Reardon M."/>
            <person name="Tsitrin T."/>
            <person name="Vuong H."/>
            <person name="Weaver B."/>
            <person name="Ciecko A."/>
            <person name="Tallon L."/>
            <person name="Jackson J."/>
            <person name="Pai G."/>
            <person name="Aken S.V."/>
            <person name="Utterback T."/>
            <person name="Reidmuller S."/>
            <person name="Feldblyum T."/>
            <person name="Hsiao J."/>
            <person name="Zismann V."/>
            <person name="Iobst S."/>
            <person name="de Vazeille A.R."/>
            <person name="Buell C.R."/>
            <person name="Ying K."/>
            <person name="Li Y."/>
            <person name="Lu T."/>
            <person name="Huang Y."/>
            <person name="Zhao Q."/>
            <person name="Feng Q."/>
            <person name="Zhang L."/>
            <person name="Zhu J."/>
            <person name="Weng Q."/>
            <person name="Mu J."/>
            <person name="Lu Y."/>
            <person name="Fan D."/>
            <person name="Liu Y."/>
            <person name="Guan J."/>
            <person name="Zhang Y."/>
            <person name="Yu S."/>
            <person name="Liu X."/>
            <person name="Zhang Y."/>
            <person name="Hong G."/>
            <person name="Han B."/>
            <person name="Choisne N."/>
            <person name="Demange N."/>
            <person name="Orjeda G."/>
            <person name="Samain S."/>
            <person name="Cattolico L."/>
            <person name="Pelletier E."/>
            <person name="Couloux A."/>
            <person name="Segurens B."/>
            <person name="Wincker P."/>
            <person name="D'Hont A."/>
            <person name="Scarpelli C."/>
            <person name="Weissenbach J."/>
            <person name="Salanoubat M."/>
            <person name="Quetier F."/>
            <person name="Yu Y."/>
            <person name="Kim H.R."/>
            <person name="Rambo T."/>
            <person name="Currie J."/>
            <person name="Collura K."/>
            <person name="Luo M."/>
            <person name="Yang T."/>
            <person name="Ammiraju J.S.S."/>
            <person name="Engler F."/>
            <person name="Soderlund C."/>
            <person name="Wing R.A."/>
            <person name="Palmer L.E."/>
            <person name="de la Bastide M."/>
            <person name="Spiegel L."/>
            <person name="Nascimento L."/>
            <person name="Zutavern T."/>
            <person name="O'Shaughnessy A."/>
            <person name="Dike S."/>
            <person name="Dedhia N."/>
            <person name="Preston R."/>
            <person name="Balija V."/>
            <person name="McCombie W.R."/>
            <person name="Chow T."/>
            <person name="Chen H."/>
            <person name="Chung M."/>
            <person name="Chen C."/>
            <person name="Shaw J."/>
            <person name="Wu H."/>
            <person name="Hsiao K."/>
            <person name="Chao Y."/>
            <person name="Chu M."/>
            <person name="Cheng C."/>
            <person name="Hour A."/>
            <person name="Lee P."/>
            <person name="Lin S."/>
            <person name="Lin Y."/>
            <person name="Liou J."/>
            <person name="Liu S."/>
            <person name="Hsing Y."/>
            <person name="Raghuvanshi S."/>
            <person name="Mohanty A."/>
            <person name="Bharti A.K."/>
            <person name="Gaur A."/>
            <person name="Gupta V."/>
            <person name="Kumar D."/>
            <person name="Ravi V."/>
            <person name="Vij S."/>
            <person name="Kapur A."/>
            <person name="Khurana P."/>
            <person name="Khurana P."/>
            <person name="Khurana J.P."/>
            <person name="Tyagi A.K."/>
            <person name="Gaikwad K."/>
            <person name="Singh A."/>
            <person name="Dalal V."/>
            <person name="Srivastava S."/>
            <person name="Dixit A."/>
            <person name="Pal A.K."/>
            <person name="Ghazi I.A."/>
            <person name="Yadav M."/>
            <person name="Pandit A."/>
            <person name="Bhargava A."/>
            <person name="Sureshbabu K."/>
            <person name="Batra K."/>
            <person name="Sharma T.R."/>
            <person name="Mohapatra T."/>
            <person name="Singh N.K."/>
            <person name="Messing J."/>
            <person name="Nelson A.B."/>
            <person name="Fuks G."/>
            <person name="Kavchok S."/>
            <person name="Keizer G."/>
            <person name="Linton E."/>
            <person name="Llaca V."/>
            <person name="Song R."/>
            <person name="Tanyolac B."/>
            <person name="Young S."/>
            <person name="Ho-Il K."/>
            <person name="Hahn J.H."/>
            <person name="Sangsakoo G."/>
            <person name="Vanavichit A."/>
            <person name="de Mattos Luiz.A.T."/>
            <person name="Zimmer P.D."/>
            <person name="Malone G."/>
            <person name="Dellagostin O."/>
            <person name="de Oliveira A.C."/>
            <person name="Bevan M."/>
            <person name="Bancroft I."/>
            <person name="Minx P."/>
            <person name="Cordum H."/>
            <person name="Wilson R."/>
            <person name="Cheng Z."/>
            <person name="Jin W."/>
            <person name="Jiang J."/>
            <person name="Leong S.A."/>
            <person name="Iwama H."/>
            <person name="Gojobori T."/>
            <person name="Itoh T."/>
            <person name="Niimura Y."/>
            <person name="Fujii Y."/>
            <person name="Habara T."/>
            <person name="Sakai H."/>
            <person name="Sato Y."/>
            <person name="Wilson G."/>
            <person name="Kumar K."/>
            <person name="McCouch S."/>
            <person name="Juretic N."/>
            <person name="Hoen D."/>
            <person name="Wright S."/>
            <person name="Bruskiewich R."/>
            <person name="Bureau T."/>
            <person name="Miyao A."/>
            <person name="Hirochika H."/>
            <person name="Nishikawa T."/>
            <person name="Kadowaki K."/>
            <person name="Sugiura M."/>
            <person name="Burr B."/>
            <person name="Sasaki T."/>
        </authorList>
    </citation>
    <scope>NUCLEOTIDE SEQUENCE [LARGE SCALE GENOMIC DNA]</scope>
    <source>
        <strain evidence="4">cv. Nipponbare</strain>
    </source>
</reference>
<evidence type="ECO:0000313" key="3">
    <source>
        <dbReference type="EMBL" id="BAD45582.1"/>
    </source>
</evidence>
<evidence type="ECO:0000313" key="2">
    <source>
        <dbReference type="EMBL" id="BAD45196.1"/>
    </source>
</evidence>
<dbReference type="EMBL" id="AP003414">
    <property type="protein sequence ID" value="BAD45196.1"/>
    <property type="molecule type" value="Genomic_DNA"/>
</dbReference>
<organism evidence="3">
    <name type="scientific">Oryza sativa subsp. japonica</name>
    <name type="common">Rice</name>
    <dbReference type="NCBI Taxonomy" id="39947"/>
    <lineage>
        <taxon>Eukaryota</taxon>
        <taxon>Viridiplantae</taxon>
        <taxon>Streptophyta</taxon>
        <taxon>Embryophyta</taxon>
        <taxon>Tracheophyta</taxon>
        <taxon>Spermatophyta</taxon>
        <taxon>Magnoliopsida</taxon>
        <taxon>Liliopsida</taxon>
        <taxon>Poales</taxon>
        <taxon>Poaceae</taxon>
        <taxon>BOP clade</taxon>
        <taxon>Oryzoideae</taxon>
        <taxon>Oryzeae</taxon>
        <taxon>Oryzinae</taxon>
        <taxon>Oryza</taxon>
        <taxon>Oryza sativa</taxon>
    </lineage>
</organism>
<evidence type="ECO:0000313" key="4">
    <source>
        <dbReference type="Proteomes" id="UP000000763"/>
    </source>
</evidence>
<dbReference type="AlphaFoldDB" id="Q655D8"/>
<evidence type="ECO:0000256" key="1">
    <source>
        <dbReference type="SAM" id="MobiDB-lite"/>
    </source>
</evidence>
<dbReference type="EMBL" id="AP003921">
    <property type="protein sequence ID" value="BAD45582.1"/>
    <property type="molecule type" value="Genomic_DNA"/>
</dbReference>
<reference evidence="3" key="1">
    <citation type="journal article" date="2002" name="Nature">
        <title>The genome sequence and structure of rice chromosome 1.</title>
        <authorList>
            <person name="Sasaki T."/>
            <person name="Matsumoto T."/>
            <person name="Yamamoto K."/>
            <person name="Sakata K."/>
            <person name="Baba T."/>
            <person name="Katayose Y."/>
            <person name="Wu J."/>
            <person name="Niimura Y."/>
            <person name="Cheng Z."/>
            <person name="Nagamura Y."/>
            <person name="Antonio B.A."/>
            <person name="Kanamori H."/>
            <person name="Hosokawa S."/>
            <person name="Masukawa M."/>
            <person name="Arikawa K."/>
            <person name="Chiden Y."/>
            <person name="Hayashi M."/>
            <person name="Okamoto M."/>
            <person name="Ando T."/>
            <person name="Aoki H."/>
            <person name="Arita K."/>
            <person name="Hamada M."/>
            <person name="Harada C."/>
            <person name="Hijishita S."/>
            <person name="Honda M."/>
            <person name="Ichikawa Y."/>
            <person name="Idonuma A."/>
            <person name="Iijima M."/>
            <person name="Ikeda M."/>
            <person name="Ikeno M."/>
            <person name="Itoh S."/>
            <person name="Itoh T."/>
            <person name="Itoh Y."/>
            <person name="Itoh Y."/>
            <person name="Iwabuchi A."/>
            <person name="Kamiya K."/>
            <person name="Karasawa W."/>
            <person name="Katagiri S."/>
            <person name="Kikuta A."/>
            <person name="Kobayashi N."/>
            <person name="Kono I."/>
            <person name="Machita K."/>
            <person name="Maehara T."/>
            <person name="Mizuno H."/>
            <person name="Mizubayashi T."/>
            <person name="Mukai Y."/>
            <person name="Nagasaki H."/>
            <person name="Nakashima M."/>
            <person name="Nakama Y."/>
            <person name="Nakamichi Y."/>
            <person name="Nakamura M."/>
            <person name="Namiki N."/>
            <person name="Negishi M."/>
            <person name="Ohta I."/>
            <person name="Ono N."/>
            <person name="Saji S."/>
            <person name="Sakai K."/>
            <person name="Shibata M."/>
            <person name="Shimokawa T."/>
            <person name="Shomura A."/>
            <person name="Song J."/>
            <person name="Takazaki Y."/>
            <person name="Terasawa K."/>
            <person name="Tsuji K."/>
            <person name="Waki K."/>
            <person name="Yamagata H."/>
            <person name="Yamane H."/>
            <person name="Yoshiki S."/>
            <person name="Yoshihara R."/>
            <person name="Yukawa K."/>
            <person name="Zhong H."/>
            <person name="Iwama H."/>
            <person name="Endo T."/>
            <person name="Ito H."/>
            <person name="Hahn J.H."/>
            <person name="Kim H.I."/>
            <person name="Eun M.Y."/>
            <person name="Yano M."/>
            <person name="Jiang J."/>
            <person name="Gojobori T."/>
        </authorList>
    </citation>
    <scope>NUCLEOTIDE SEQUENCE</scope>
</reference>
<protein>
    <submittedName>
        <fullName evidence="3">Uncharacterized protein</fullName>
    </submittedName>
</protein>
<accession>Q655D8</accession>
<sequence>MTTTKTGGVREEGRRGQGRPCRCDAEEDGDVGRHTGTEEGAAEGNVDEEEGETGAATAVSGRIRGQAGVEVDAAVPKKEMATSAGALARRPGRLEAVKWRQRHWTSTRTHLRRSPRETEGRPGERRRLRRRGWRQHGLQVHGQGGGGG</sequence>
<reference evidence="4" key="3">
    <citation type="journal article" date="2008" name="Nucleic Acids Res.">
        <title>The rice annotation project database (RAP-DB): 2008 update.</title>
        <authorList>
            <consortium name="The rice annotation project (RAP)"/>
        </authorList>
    </citation>
    <scope>GENOME REANNOTATION</scope>
    <source>
        <strain evidence="4">cv. Nipponbare</strain>
    </source>
</reference>
<proteinExistence type="predicted"/>
<gene>
    <name evidence="2" type="ORF">B1153F04.2</name>
    <name evidence="3" type="ORF">P0028G04.26</name>
</gene>
<feature type="compositionally biased region" description="Basic residues" evidence="1">
    <location>
        <begin position="99"/>
        <end position="113"/>
    </location>
</feature>
<dbReference type="Proteomes" id="UP000817658">
    <property type="component" value="Chromosome 1"/>
</dbReference>
<name>Q655D8_ORYSJ</name>
<feature type="region of interest" description="Disordered" evidence="1">
    <location>
        <begin position="98"/>
        <end position="148"/>
    </location>
</feature>
<dbReference type="Proteomes" id="UP000000763">
    <property type="component" value="Chromosome 1"/>
</dbReference>
<feature type="region of interest" description="Disordered" evidence="1">
    <location>
        <begin position="1"/>
        <end position="53"/>
    </location>
</feature>
<feature type="compositionally biased region" description="Basic and acidic residues" evidence="1">
    <location>
        <begin position="114"/>
        <end position="125"/>
    </location>
</feature>